<evidence type="ECO:0000256" key="6">
    <source>
        <dbReference type="ARBA" id="ARBA00022989"/>
    </source>
</evidence>
<feature type="transmembrane region" description="Helical" evidence="9">
    <location>
        <begin position="6"/>
        <end position="30"/>
    </location>
</feature>
<comment type="function">
    <text evidence="9">Part of the high-affinity ATP-driven potassium transport (or Kdp) system, which catalyzes the hydrolysis of ATP coupled with the electrogenic transport of potassium into the cytoplasm. This subunit binds the extracellular potassium ions and delivers the ions to the membrane domain of KdpB through an intramembrane tunnel.</text>
</comment>
<dbReference type="HAMAP" id="MF_00275">
    <property type="entry name" value="KdpA"/>
    <property type="match status" value="1"/>
</dbReference>
<comment type="subcellular location">
    <subcellularLocation>
        <location evidence="9">Cell membrane</location>
        <topology evidence="9">Multi-pass membrane protein</topology>
    </subcellularLocation>
</comment>
<reference evidence="12 13" key="1">
    <citation type="submission" date="2020-10" db="EMBL/GenBank/DDBJ databases">
        <title>Connecting structure to function with the recovery of over 1000 high-quality activated sludge metagenome-assembled genomes encoding full-length rRNA genes using long-read sequencing.</title>
        <authorList>
            <person name="Singleton C.M."/>
            <person name="Petriglieri F."/>
            <person name="Kristensen J.M."/>
            <person name="Kirkegaard R.H."/>
            <person name="Michaelsen T.Y."/>
            <person name="Andersen M.H."/>
            <person name="Karst S.M."/>
            <person name="Dueholm M.S."/>
            <person name="Nielsen P.H."/>
            <person name="Albertsen M."/>
        </authorList>
    </citation>
    <scope>NUCLEOTIDE SEQUENCE [LARGE SCALE GENOMIC DNA]</scope>
    <source>
        <strain evidence="10">AalE_18-Q3-R2-46_BAT3C.188</strain>
        <strain evidence="11">Ega_18-Q3-R5-49_MAXAC.001</strain>
    </source>
</reference>
<comment type="caution">
    <text evidence="10">The sequence shown here is derived from an EMBL/GenBank/DDBJ whole genome shotgun (WGS) entry which is preliminary data.</text>
</comment>
<evidence type="ECO:0000256" key="9">
    <source>
        <dbReference type="HAMAP-Rule" id="MF_00275"/>
    </source>
</evidence>
<accession>A0A934X985</accession>
<keyword evidence="1 9" id="KW-0813">Transport</keyword>
<dbReference type="PANTHER" id="PTHR30607">
    <property type="entry name" value="POTASSIUM-TRANSPORTING ATPASE A CHAIN"/>
    <property type="match status" value="1"/>
</dbReference>
<keyword evidence="8 9" id="KW-0472">Membrane</keyword>
<evidence type="ECO:0000313" key="11">
    <source>
        <dbReference type="EMBL" id="MBK7274322.1"/>
    </source>
</evidence>
<keyword evidence="5 9" id="KW-0630">Potassium</keyword>
<comment type="similarity">
    <text evidence="9">Belongs to the KdpA family.</text>
</comment>
<dbReference type="PANTHER" id="PTHR30607:SF2">
    <property type="entry name" value="POTASSIUM-TRANSPORTING ATPASE POTASSIUM-BINDING SUBUNIT"/>
    <property type="match status" value="1"/>
</dbReference>
<evidence type="ECO:0000256" key="2">
    <source>
        <dbReference type="ARBA" id="ARBA00022475"/>
    </source>
</evidence>
<evidence type="ECO:0000313" key="12">
    <source>
        <dbReference type="Proteomes" id="UP000718281"/>
    </source>
</evidence>
<organism evidence="10 12">
    <name type="scientific">Candidatus Phosphoribacter hodrii</name>
    <dbReference type="NCBI Taxonomy" id="2953743"/>
    <lineage>
        <taxon>Bacteria</taxon>
        <taxon>Bacillati</taxon>
        <taxon>Actinomycetota</taxon>
        <taxon>Actinomycetes</taxon>
        <taxon>Micrococcales</taxon>
        <taxon>Dermatophilaceae</taxon>
        <taxon>Candidatus Phosphoribacter</taxon>
    </lineage>
</organism>
<gene>
    <name evidence="9 10" type="primary">kdpA</name>
    <name evidence="10" type="ORF">IPF40_15540</name>
    <name evidence="11" type="ORF">IPI13_14530</name>
</gene>
<dbReference type="GO" id="GO:0005886">
    <property type="term" value="C:plasma membrane"/>
    <property type="evidence" value="ECO:0007669"/>
    <property type="project" value="UniProtKB-SubCell"/>
</dbReference>
<dbReference type="Pfam" id="PF03814">
    <property type="entry name" value="KdpA"/>
    <property type="match status" value="1"/>
</dbReference>
<keyword evidence="6 9" id="KW-1133">Transmembrane helix</keyword>
<evidence type="ECO:0000256" key="7">
    <source>
        <dbReference type="ARBA" id="ARBA00023065"/>
    </source>
</evidence>
<dbReference type="EMBL" id="JADIXZ010000010">
    <property type="protein sequence ID" value="MBK6302364.1"/>
    <property type="molecule type" value="Genomic_DNA"/>
</dbReference>
<evidence type="ECO:0000256" key="1">
    <source>
        <dbReference type="ARBA" id="ARBA00022448"/>
    </source>
</evidence>
<keyword evidence="2 9" id="KW-1003">Cell membrane</keyword>
<dbReference type="EMBL" id="JADJIB010000005">
    <property type="protein sequence ID" value="MBK7274322.1"/>
    <property type="molecule type" value="Genomic_DNA"/>
</dbReference>
<dbReference type="InterPro" id="IPR004623">
    <property type="entry name" value="KdpA"/>
</dbReference>
<feature type="transmembrane region" description="Helical" evidence="9">
    <location>
        <begin position="474"/>
        <end position="496"/>
    </location>
</feature>
<feature type="transmembrane region" description="Helical" evidence="9">
    <location>
        <begin position="61"/>
        <end position="87"/>
    </location>
</feature>
<dbReference type="NCBIfam" id="TIGR00680">
    <property type="entry name" value="kdpA"/>
    <property type="match status" value="1"/>
</dbReference>
<dbReference type="Proteomes" id="UP000726105">
    <property type="component" value="Unassembled WGS sequence"/>
</dbReference>
<evidence type="ECO:0000256" key="5">
    <source>
        <dbReference type="ARBA" id="ARBA00022958"/>
    </source>
</evidence>
<sequence>MSPTLQAVLYVTTVALILALAHVPLGEWMYRIFTDERDWRMERLVYRLVGVDPRSEQRSSVYAVSVLAFGVVSVAFLWLLILVQGWLPWGMGRGQNWHTALNTAISFTTNTNWQSYAGEAGAGHTVQMVGLTVQNFVSAATGLAVAAALMRGIARQGADRLGNFWVDLTRACVRLLLPIAAIAAVLLLVGGVIQNLDAPQTITTLAGQQQAVQGGPVASQEAIKLVGTNGGGFFNANSAHPFENPNGWTNLLQIVLILLIPFALPWTYGRMVGDRRQGAVVTAVMAGLFAVSVTLTTWAERAAAVGVAGSLEGKEMRFGIVPSAIFGAATTSTSTGAVNSMHESYSPLGGGLLMVNMQLGEVSPGGVGTGLYGMLVMVIITVFIAGLMVGRTPELLGKAIGRREITYAALASVTMPALALLFTGASLLIPAARDALLNSGSHGLSEMLYAYTSAANNNGSAFAGLSADQPWLNLSLGFCMFVARFGIIAFTLALAGSLARQKRRPVTEGTMPTHTPLFATLLTGIVLVLAALTFFPALALGPLAEALS</sequence>
<evidence type="ECO:0000256" key="8">
    <source>
        <dbReference type="ARBA" id="ARBA00023136"/>
    </source>
</evidence>
<keyword evidence="4 9" id="KW-0812">Transmembrane</keyword>
<evidence type="ECO:0000256" key="4">
    <source>
        <dbReference type="ARBA" id="ARBA00022692"/>
    </source>
</evidence>
<dbReference type="AlphaFoldDB" id="A0A934X985"/>
<keyword evidence="3 9" id="KW-0633">Potassium transport</keyword>
<evidence type="ECO:0000313" key="13">
    <source>
        <dbReference type="Proteomes" id="UP000726105"/>
    </source>
</evidence>
<dbReference type="PIRSF" id="PIRSF001294">
    <property type="entry name" value="K_ATPaseA"/>
    <property type="match status" value="1"/>
</dbReference>
<feature type="transmembrane region" description="Helical" evidence="9">
    <location>
        <begin position="136"/>
        <end position="154"/>
    </location>
</feature>
<dbReference type="Proteomes" id="UP000718281">
    <property type="component" value="Unassembled WGS sequence"/>
</dbReference>
<feature type="transmembrane region" description="Helical" evidence="9">
    <location>
        <begin position="280"/>
        <end position="299"/>
    </location>
</feature>
<evidence type="ECO:0000313" key="10">
    <source>
        <dbReference type="EMBL" id="MBK6302364.1"/>
    </source>
</evidence>
<feature type="transmembrane region" description="Helical" evidence="9">
    <location>
        <begin position="517"/>
        <end position="539"/>
    </location>
</feature>
<feature type="transmembrane region" description="Helical" evidence="9">
    <location>
        <begin position="371"/>
        <end position="393"/>
    </location>
</feature>
<feature type="transmembrane region" description="Helical" evidence="9">
    <location>
        <begin position="405"/>
        <end position="429"/>
    </location>
</feature>
<name>A0A934X985_9MICO</name>
<evidence type="ECO:0000256" key="3">
    <source>
        <dbReference type="ARBA" id="ARBA00022538"/>
    </source>
</evidence>
<keyword evidence="7 9" id="KW-0406">Ion transport</keyword>
<dbReference type="GO" id="GO:0030955">
    <property type="term" value="F:potassium ion binding"/>
    <property type="evidence" value="ECO:0007669"/>
    <property type="project" value="UniProtKB-UniRule"/>
</dbReference>
<comment type="subunit">
    <text evidence="9">The system is composed of three essential subunits: KdpA, KdpB and KdpC.</text>
</comment>
<protein>
    <recommendedName>
        <fullName evidence="9">Potassium-transporting ATPase potassium-binding subunit</fullName>
    </recommendedName>
    <alternativeName>
        <fullName evidence="9">ATP phosphohydrolase [potassium-transporting] A chain</fullName>
    </alternativeName>
    <alternativeName>
        <fullName evidence="9">Potassium-binding and translocating subunit A</fullName>
    </alternativeName>
    <alternativeName>
        <fullName evidence="9">Potassium-translocating ATPase A chain</fullName>
    </alternativeName>
</protein>
<feature type="transmembrane region" description="Helical" evidence="9">
    <location>
        <begin position="175"/>
        <end position="193"/>
    </location>
</feature>
<proteinExistence type="inferred from homology"/>
<dbReference type="GO" id="GO:0008556">
    <property type="term" value="F:P-type potassium transmembrane transporter activity"/>
    <property type="evidence" value="ECO:0007669"/>
    <property type="project" value="InterPro"/>
</dbReference>
<feature type="transmembrane region" description="Helical" evidence="9">
    <location>
        <begin position="251"/>
        <end position="268"/>
    </location>
</feature>